<evidence type="ECO:0000256" key="6">
    <source>
        <dbReference type="ARBA" id="ARBA00022989"/>
    </source>
</evidence>
<dbReference type="Gene3D" id="1.20.5.3310">
    <property type="match status" value="1"/>
</dbReference>
<dbReference type="EMBL" id="FTOM01000001">
    <property type="protein sequence ID" value="SIS56393.1"/>
    <property type="molecule type" value="Genomic_DNA"/>
</dbReference>
<organism evidence="12 13">
    <name type="scientific">Phaeovulum vinaykumarii</name>
    <dbReference type="NCBI Taxonomy" id="407234"/>
    <lineage>
        <taxon>Bacteria</taxon>
        <taxon>Pseudomonadati</taxon>
        <taxon>Pseudomonadota</taxon>
        <taxon>Alphaproteobacteria</taxon>
        <taxon>Rhodobacterales</taxon>
        <taxon>Paracoccaceae</taxon>
        <taxon>Phaeovulum</taxon>
    </lineage>
</organism>
<name>A0A1N7K466_9RHOB</name>
<evidence type="ECO:0000256" key="2">
    <source>
        <dbReference type="ARBA" id="ARBA00022448"/>
    </source>
</evidence>
<dbReference type="OrthoDB" id="7206969at2"/>
<proteinExistence type="inferred from homology"/>
<dbReference type="InterPro" id="IPR018448">
    <property type="entry name" value="TatB"/>
</dbReference>
<feature type="transmembrane region" description="Helical" evidence="11">
    <location>
        <begin position="6"/>
        <end position="25"/>
    </location>
</feature>
<dbReference type="PANTHER" id="PTHR33162:SF1">
    <property type="entry name" value="SEC-INDEPENDENT PROTEIN TRANSLOCASE PROTEIN TATA, CHLOROPLASTIC"/>
    <property type="match status" value="1"/>
</dbReference>
<dbReference type="RefSeq" id="WP_076363396.1">
    <property type="nucleotide sequence ID" value="NZ_FTOM01000001.1"/>
</dbReference>
<evidence type="ECO:0000256" key="8">
    <source>
        <dbReference type="ARBA" id="ARBA00023136"/>
    </source>
</evidence>
<evidence type="ECO:0000256" key="4">
    <source>
        <dbReference type="ARBA" id="ARBA00022692"/>
    </source>
</evidence>
<dbReference type="PANTHER" id="PTHR33162">
    <property type="entry name" value="SEC-INDEPENDENT PROTEIN TRANSLOCASE PROTEIN TATA, CHLOROPLASTIC"/>
    <property type="match status" value="1"/>
</dbReference>
<feature type="compositionally biased region" description="Low complexity" evidence="10">
    <location>
        <begin position="95"/>
        <end position="114"/>
    </location>
</feature>
<keyword evidence="3 9" id="KW-1003">Cell membrane</keyword>
<keyword evidence="8 9" id="KW-0472">Membrane</keyword>
<dbReference type="GO" id="GO:0043953">
    <property type="term" value="P:protein transport by the Tat complex"/>
    <property type="evidence" value="ECO:0007669"/>
    <property type="project" value="UniProtKB-UniRule"/>
</dbReference>
<dbReference type="HAMAP" id="MF_00237">
    <property type="entry name" value="TatB"/>
    <property type="match status" value="1"/>
</dbReference>
<evidence type="ECO:0000256" key="7">
    <source>
        <dbReference type="ARBA" id="ARBA00023010"/>
    </source>
</evidence>
<evidence type="ECO:0000313" key="12">
    <source>
        <dbReference type="EMBL" id="SIS56393.1"/>
    </source>
</evidence>
<keyword evidence="7 9" id="KW-0811">Translocation</keyword>
<dbReference type="Pfam" id="PF02416">
    <property type="entry name" value="TatA_B_E"/>
    <property type="match status" value="1"/>
</dbReference>
<dbReference type="InterPro" id="IPR003369">
    <property type="entry name" value="TatA/B/E"/>
</dbReference>
<dbReference type="GO" id="GO:0008320">
    <property type="term" value="F:protein transmembrane transporter activity"/>
    <property type="evidence" value="ECO:0007669"/>
    <property type="project" value="UniProtKB-UniRule"/>
</dbReference>
<dbReference type="STRING" id="407234.SAMN05421795_101600"/>
<keyword evidence="2 9" id="KW-0813">Transport</keyword>
<accession>A0A1N7K466</accession>
<dbReference type="GO" id="GO:0033281">
    <property type="term" value="C:TAT protein transport complex"/>
    <property type="evidence" value="ECO:0007669"/>
    <property type="project" value="UniProtKB-UniRule"/>
</dbReference>
<dbReference type="Proteomes" id="UP000186098">
    <property type="component" value="Unassembled WGS sequence"/>
</dbReference>
<comment type="subcellular location">
    <subcellularLocation>
        <location evidence="9">Cell membrane</location>
        <topology evidence="9">Single-pass membrane protein</topology>
    </subcellularLocation>
    <subcellularLocation>
        <location evidence="1">Membrane</location>
        <topology evidence="1">Single-pass membrane protein</topology>
    </subcellularLocation>
</comment>
<dbReference type="NCBIfam" id="TIGR01410">
    <property type="entry name" value="tatB"/>
    <property type="match status" value="1"/>
</dbReference>
<keyword evidence="6 9" id="KW-1133">Transmembrane helix</keyword>
<comment type="subunit">
    <text evidence="9">The Tat system comprises two distinct complexes: a TatABC complex, containing multiple copies of TatA, TatB and TatC subunits, and a separate TatA complex, containing only TatA subunits. Substrates initially bind to the TatABC complex, which probably triggers association of the separate TatA complex to form the active translocon.</text>
</comment>
<reference evidence="13" key="1">
    <citation type="submission" date="2017-01" db="EMBL/GenBank/DDBJ databases">
        <authorList>
            <person name="Varghese N."/>
            <person name="Submissions S."/>
        </authorList>
    </citation>
    <scope>NUCLEOTIDE SEQUENCE [LARGE SCALE GENOMIC DNA]</scope>
    <source>
        <strain evidence="13">DSM 18714</strain>
    </source>
</reference>
<evidence type="ECO:0000256" key="11">
    <source>
        <dbReference type="SAM" id="Phobius"/>
    </source>
</evidence>
<feature type="compositionally biased region" description="Pro residues" evidence="10">
    <location>
        <begin position="115"/>
        <end position="134"/>
    </location>
</feature>
<evidence type="ECO:0000313" key="13">
    <source>
        <dbReference type="Proteomes" id="UP000186098"/>
    </source>
</evidence>
<evidence type="ECO:0000256" key="5">
    <source>
        <dbReference type="ARBA" id="ARBA00022927"/>
    </source>
</evidence>
<comment type="function">
    <text evidence="9">Part of the twin-arginine translocation (Tat) system that transports large folded proteins containing a characteristic twin-arginine motif in their signal peptide across membranes. Together with TatC, TatB is part of a receptor directly interacting with Tat signal peptides. TatB may form an oligomeric binding site that transiently accommodates folded Tat precursor proteins before their translocation.</text>
</comment>
<sequence>MFDIGWSELLLIGIVALIVVGPKDLPGMFRTLGRFTAKARAMGREFSRAMEEAADDSGLKDAADDLRALKGLTSKKSLGLDALETAADRFERWEPGAAKRPAAGGAEAPVAVPDPEAPPPSAAAQPVPPQPASPQPASRPATREPGDQA</sequence>
<evidence type="ECO:0000256" key="3">
    <source>
        <dbReference type="ARBA" id="ARBA00022475"/>
    </source>
</evidence>
<comment type="similarity">
    <text evidence="9">Belongs to the TatB family.</text>
</comment>
<keyword evidence="4 9" id="KW-0812">Transmembrane</keyword>
<evidence type="ECO:0000256" key="1">
    <source>
        <dbReference type="ARBA" id="ARBA00004167"/>
    </source>
</evidence>
<evidence type="ECO:0000256" key="10">
    <source>
        <dbReference type="SAM" id="MobiDB-lite"/>
    </source>
</evidence>
<protein>
    <recommendedName>
        <fullName evidence="9">Sec-independent protein translocase protein TatB</fullName>
    </recommendedName>
</protein>
<dbReference type="PRINTS" id="PR01506">
    <property type="entry name" value="TATBPROTEIN"/>
</dbReference>
<dbReference type="AlphaFoldDB" id="A0A1N7K466"/>
<keyword evidence="13" id="KW-1185">Reference proteome</keyword>
<feature type="region of interest" description="Disordered" evidence="10">
    <location>
        <begin position="90"/>
        <end position="149"/>
    </location>
</feature>
<evidence type="ECO:0000256" key="9">
    <source>
        <dbReference type="HAMAP-Rule" id="MF_00237"/>
    </source>
</evidence>
<keyword evidence="5 9" id="KW-0653">Protein transport</keyword>
<gene>
    <name evidence="9" type="primary">tatB</name>
    <name evidence="12" type="ORF">SAMN05421795_101600</name>
</gene>